<evidence type="ECO:0000313" key="1">
    <source>
        <dbReference type="EMBL" id="EGZ50985.1"/>
    </source>
</evidence>
<keyword evidence="1" id="KW-0804">Transcription</keyword>
<keyword evidence="2" id="KW-1185">Reference proteome</keyword>
<dbReference type="AlphaFoldDB" id="G4CMT5"/>
<dbReference type="HOGENOM" id="CLU_3063898_0_0_4"/>
<keyword evidence="1" id="KW-0808">Transferase</keyword>
<name>G4CMT5_9NEIS</name>
<keyword evidence="1" id="KW-0240">DNA-directed RNA polymerase</keyword>
<protein>
    <submittedName>
        <fullName evidence="1">DNA-directed RNA polymerase sigma subunit RpoE</fullName>
        <ecNumber evidence="1">2.7.7.6</ecNumber>
    </submittedName>
</protein>
<dbReference type="GO" id="GO:0000428">
    <property type="term" value="C:DNA-directed RNA polymerase complex"/>
    <property type="evidence" value="ECO:0007669"/>
    <property type="project" value="UniProtKB-KW"/>
</dbReference>
<keyword evidence="1" id="KW-0548">Nucleotidyltransferase</keyword>
<reference evidence="1 2" key="1">
    <citation type="submission" date="2011-06" db="EMBL/GenBank/DDBJ databases">
        <authorList>
            <person name="Muzny D."/>
            <person name="Qin X."/>
            <person name="Deng J."/>
            <person name="Jiang H."/>
            <person name="Liu Y."/>
            <person name="Qu J."/>
            <person name="Song X.-Z."/>
            <person name="Zhang L."/>
            <person name="Thornton R."/>
            <person name="Coyle M."/>
            <person name="Francisco L."/>
            <person name="Jackson L."/>
            <person name="Javaid M."/>
            <person name="Korchina V."/>
            <person name="Kovar C."/>
            <person name="Mata R."/>
            <person name="Mathew T."/>
            <person name="Ngo R."/>
            <person name="Nguyen L."/>
            <person name="Nguyen N."/>
            <person name="Okwuonu G."/>
            <person name="Ongeri F."/>
            <person name="Pham C."/>
            <person name="Simmons D."/>
            <person name="Wilczek-Boney K."/>
            <person name="Hale W."/>
            <person name="Jakkamsetti A."/>
            <person name="Pham P."/>
            <person name="Ruth R."/>
            <person name="San Lucas F."/>
            <person name="Warren J."/>
            <person name="Zhang J."/>
            <person name="Zhao Z."/>
            <person name="Zhou C."/>
            <person name="Zhu D."/>
            <person name="Lee S."/>
            <person name="Bess C."/>
            <person name="Blankenburg K."/>
            <person name="Forbes L."/>
            <person name="Fu Q."/>
            <person name="Gubbala S."/>
            <person name="Hirani K."/>
            <person name="Jayaseelan J.C."/>
            <person name="Lara F."/>
            <person name="Munidasa M."/>
            <person name="Palculict T."/>
            <person name="Patil S."/>
            <person name="Pu L.-L."/>
            <person name="Saada N."/>
            <person name="Tang L."/>
            <person name="Weissenberger G."/>
            <person name="Zhu Y."/>
            <person name="Hemphill L."/>
            <person name="Shang Y."/>
            <person name="Youmans B."/>
            <person name="Ayvaz T."/>
            <person name="Ross M."/>
            <person name="Santibanez J."/>
            <person name="Aqrawi P."/>
            <person name="Gross S."/>
            <person name="Joshi V."/>
            <person name="Fowler G."/>
            <person name="Nazareth L."/>
            <person name="Reid J."/>
            <person name="Worley K."/>
            <person name="Petrosino J."/>
            <person name="Highlander S."/>
            <person name="Gibbs R."/>
        </authorList>
    </citation>
    <scope>NUCLEOTIDE SEQUENCE [LARGE SCALE GENOMIC DNA]</scope>
    <source>
        <strain evidence="1 2">9715</strain>
    </source>
</reference>
<proteinExistence type="predicted"/>
<dbReference type="EC" id="2.7.7.6" evidence="1"/>
<dbReference type="EMBL" id="AGAZ01000013">
    <property type="protein sequence ID" value="EGZ50985.1"/>
    <property type="molecule type" value="Genomic_DNA"/>
</dbReference>
<comment type="caution">
    <text evidence="1">The sequence shown here is derived from an EMBL/GenBank/DDBJ whole genome shotgun (WGS) entry which is preliminary data.</text>
</comment>
<gene>
    <name evidence="1" type="primary">rpoE</name>
    <name evidence="1" type="ORF">HMPREF9370_0394</name>
</gene>
<dbReference type="Proteomes" id="UP000005336">
    <property type="component" value="Unassembled WGS sequence"/>
</dbReference>
<sequence length="53" mass="6619">MREIVALRDERGSYNWQSKQWKQWLIVALRDERGSYNYKQKLQHRYQNCSTTR</sequence>
<accession>G4CMT5</accession>
<organism evidence="1 2">
    <name type="scientific">Neisseria wadsworthii 9715</name>
    <dbReference type="NCBI Taxonomy" id="1030841"/>
    <lineage>
        <taxon>Bacteria</taxon>
        <taxon>Pseudomonadati</taxon>
        <taxon>Pseudomonadota</taxon>
        <taxon>Betaproteobacteria</taxon>
        <taxon>Neisseriales</taxon>
        <taxon>Neisseriaceae</taxon>
        <taxon>Neisseria</taxon>
    </lineage>
</organism>
<dbReference type="GO" id="GO:0003899">
    <property type="term" value="F:DNA-directed RNA polymerase activity"/>
    <property type="evidence" value="ECO:0007669"/>
    <property type="project" value="UniProtKB-EC"/>
</dbReference>
<evidence type="ECO:0000313" key="2">
    <source>
        <dbReference type="Proteomes" id="UP000005336"/>
    </source>
</evidence>